<evidence type="ECO:0000259" key="4">
    <source>
        <dbReference type="PROSITE" id="PS50405"/>
    </source>
</evidence>
<protein>
    <recommendedName>
        <fullName evidence="7">Glutathione S-transferase</fullName>
    </recommendedName>
</protein>
<feature type="domain" description="GST C-terminal" evidence="4">
    <location>
        <begin position="90"/>
        <end position="218"/>
    </location>
</feature>
<evidence type="ECO:0000259" key="3">
    <source>
        <dbReference type="PROSITE" id="PS50404"/>
    </source>
</evidence>
<reference evidence="5 6" key="1">
    <citation type="submission" date="2019-06" db="EMBL/GenBank/DDBJ databases">
        <authorList>
            <person name="Broberg M."/>
        </authorList>
    </citation>
    <scope>NUCLEOTIDE SEQUENCE [LARGE SCALE GENOMIC DNA]</scope>
</reference>
<dbReference type="InterPro" id="IPR010987">
    <property type="entry name" value="Glutathione-S-Trfase_C-like"/>
</dbReference>
<feature type="domain" description="GST N-terminal" evidence="3">
    <location>
        <begin position="5"/>
        <end position="84"/>
    </location>
</feature>
<evidence type="ECO:0008006" key="7">
    <source>
        <dbReference type="Google" id="ProtNLM"/>
    </source>
</evidence>
<dbReference type="SFLD" id="SFLDG00358">
    <property type="entry name" value="Main_(cytGST)"/>
    <property type="match status" value="1"/>
</dbReference>
<dbReference type="Pfam" id="PF02798">
    <property type="entry name" value="GST_N"/>
    <property type="match status" value="1"/>
</dbReference>
<gene>
    <name evidence="5" type="ORF">CLO192961_LOCUS198014</name>
</gene>
<dbReference type="Pfam" id="PF00043">
    <property type="entry name" value="GST_C"/>
    <property type="match status" value="1"/>
</dbReference>
<dbReference type="InterPro" id="IPR040079">
    <property type="entry name" value="Glutathione_S-Trfase"/>
</dbReference>
<name>A0ABY6UAJ0_BIOOC</name>
<dbReference type="PROSITE" id="PS50405">
    <property type="entry name" value="GST_CTER"/>
    <property type="match status" value="1"/>
</dbReference>
<dbReference type="SUPFAM" id="SSF52833">
    <property type="entry name" value="Thioredoxin-like"/>
    <property type="match status" value="1"/>
</dbReference>
<dbReference type="PANTHER" id="PTHR44051">
    <property type="entry name" value="GLUTATHIONE S-TRANSFERASE-RELATED"/>
    <property type="match status" value="1"/>
</dbReference>
<dbReference type="InterPro" id="IPR004045">
    <property type="entry name" value="Glutathione_S-Trfase_N"/>
</dbReference>
<dbReference type="SUPFAM" id="SSF47616">
    <property type="entry name" value="GST C-terminal domain-like"/>
    <property type="match status" value="1"/>
</dbReference>
<evidence type="ECO:0000256" key="1">
    <source>
        <dbReference type="ARBA" id="ARBA00007409"/>
    </source>
</evidence>
<dbReference type="Gene3D" id="1.20.1050.130">
    <property type="match status" value="1"/>
</dbReference>
<evidence type="ECO:0000313" key="5">
    <source>
        <dbReference type="EMBL" id="VUC26887.1"/>
    </source>
</evidence>
<organism evidence="5 6">
    <name type="scientific">Bionectria ochroleuca</name>
    <name type="common">Gliocladium roseum</name>
    <dbReference type="NCBI Taxonomy" id="29856"/>
    <lineage>
        <taxon>Eukaryota</taxon>
        <taxon>Fungi</taxon>
        <taxon>Dikarya</taxon>
        <taxon>Ascomycota</taxon>
        <taxon>Pezizomycotina</taxon>
        <taxon>Sordariomycetes</taxon>
        <taxon>Hypocreomycetidae</taxon>
        <taxon>Hypocreales</taxon>
        <taxon>Bionectriaceae</taxon>
        <taxon>Clonostachys</taxon>
    </lineage>
</organism>
<sequence length="218" mass="25312">MSDFQPITVYAHPSGPNPFKVIILLEELGISYEKIVVENPKEEWFIAINPNGRLPAIIDPNTDLTIWESGAIIEYLIEEYDKSGKLSVEDNAGKWQLKQWLHFQTSGQGPYFGQATWFHRYHPEDVPSAKERYLKEIVRVIGVLDRSLKGKEFLVGGKVTYADLAFVSWNVSIFHPMYFHKLIWEGEEVEKNYPDFAAWYNRMFARQSVQTAYAEFLK</sequence>
<dbReference type="Proteomes" id="UP000766486">
    <property type="component" value="Unassembled WGS sequence"/>
</dbReference>
<dbReference type="PROSITE" id="PS50404">
    <property type="entry name" value="GST_NTER"/>
    <property type="match status" value="1"/>
</dbReference>
<comment type="caution">
    <text evidence="5">The sequence shown here is derived from an EMBL/GenBank/DDBJ whole genome shotgun (WGS) entry which is preliminary data.</text>
</comment>
<dbReference type="InterPro" id="IPR036249">
    <property type="entry name" value="Thioredoxin-like_sf"/>
</dbReference>
<comment type="similarity">
    <text evidence="1 2">Belongs to the GST superfamily.</text>
</comment>
<dbReference type="SFLD" id="SFLDS00019">
    <property type="entry name" value="Glutathione_Transferase_(cytos"/>
    <property type="match status" value="1"/>
</dbReference>
<accession>A0ABY6UAJ0</accession>
<dbReference type="SFLD" id="SFLDG01151">
    <property type="entry name" value="Main.2:_Nu-like"/>
    <property type="match status" value="1"/>
</dbReference>
<dbReference type="CDD" id="cd03048">
    <property type="entry name" value="GST_N_Ure2p_like"/>
    <property type="match status" value="1"/>
</dbReference>
<dbReference type="InterPro" id="IPR036282">
    <property type="entry name" value="Glutathione-S-Trfase_C_sf"/>
</dbReference>
<dbReference type="InterPro" id="IPR004046">
    <property type="entry name" value="GST_C"/>
</dbReference>
<evidence type="ECO:0000313" key="6">
    <source>
        <dbReference type="Proteomes" id="UP000766486"/>
    </source>
</evidence>
<evidence type="ECO:0000256" key="2">
    <source>
        <dbReference type="RuleBase" id="RU003494"/>
    </source>
</evidence>
<dbReference type="EMBL" id="CABFNS010000758">
    <property type="protein sequence ID" value="VUC26887.1"/>
    <property type="molecule type" value="Genomic_DNA"/>
</dbReference>
<dbReference type="PANTHER" id="PTHR44051:SF3">
    <property type="entry name" value="TRANSCRIPTIONAL REGULATOR URE2"/>
    <property type="match status" value="1"/>
</dbReference>
<keyword evidence="6" id="KW-1185">Reference proteome</keyword>
<proteinExistence type="inferred from homology"/>